<dbReference type="Gene3D" id="2.40.260.10">
    <property type="entry name" value="Sortase"/>
    <property type="match status" value="1"/>
</dbReference>
<keyword evidence="1" id="KW-0378">Hydrolase</keyword>
<evidence type="ECO:0000256" key="2">
    <source>
        <dbReference type="SAM" id="MobiDB-lite"/>
    </source>
</evidence>
<protein>
    <submittedName>
        <fullName evidence="3">Class E sortase</fullName>
    </submittedName>
</protein>
<evidence type="ECO:0000256" key="1">
    <source>
        <dbReference type="ARBA" id="ARBA00022801"/>
    </source>
</evidence>
<accession>A0ABZ1U2V7</accession>
<dbReference type="Proteomes" id="UP001432222">
    <property type="component" value="Chromosome"/>
</dbReference>
<feature type="compositionally biased region" description="Low complexity" evidence="2">
    <location>
        <begin position="21"/>
        <end position="33"/>
    </location>
</feature>
<gene>
    <name evidence="3" type="ORF">OHA16_20160</name>
</gene>
<dbReference type="EMBL" id="CP108110">
    <property type="protein sequence ID" value="WUQ85070.1"/>
    <property type="molecule type" value="Genomic_DNA"/>
</dbReference>
<dbReference type="InterPro" id="IPR042003">
    <property type="entry name" value="Sortase_E"/>
</dbReference>
<sequence length="432" mass="45537">MYRVGGPFEQQHDPYGQQHLQGGPYQQAPQQYPQGGGAGPYPQQGGYPQPDQHGQYGQQSQQSQQSQPGQYGQQPQQGQYQSYDPYQAEPVHHGRGRDGNSGADRAWPAQPGAEDGWGVYEPAAPPAAPVPAEAVLSAPSAPDATGTVLAAAETVTMAAVAGERRPPAPGGRAERRRAAQGRGRRRAGGRAAAGPRAKEPAAVVFARFLGELCITLGLVMLLFVSYQLWWTNVQADAAADGARNRLEEQFDAGPAQGAPAPGQPAPDPAKPETFEPGKGFAIIHMPKLGQKFPIAEGTAKAPVLDKGLVGHYSGTGMPADKAGNFALAAHRNTHGEPFRRINQLGKGDKIVVETATAYYTYEVTGGIPETPPSNVSVIKPVPNGAGYAGPGRYITLTTCTPEFSSKARLIVFGKMIEERPRSQGKPAALTGG</sequence>
<evidence type="ECO:0000313" key="3">
    <source>
        <dbReference type="EMBL" id="WUQ85070.1"/>
    </source>
</evidence>
<proteinExistence type="predicted"/>
<dbReference type="Pfam" id="PF04203">
    <property type="entry name" value="Sortase"/>
    <property type="match status" value="1"/>
</dbReference>
<dbReference type="InterPro" id="IPR053465">
    <property type="entry name" value="Sortase_Class_E"/>
</dbReference>
<dbReference type="InterPro" id="IPR005754">
    <property type="entry name" value="Sortase"/>
</dbReference>
<feature type="region of interest" description="Disordered" evidence="2">
    <location>
        <begin position="1"/>
        <end position="127"/>
    </location>
</feature>
<feature type="region of interest" description="Disordered" evidence="2">
    <location>
        <begin position="252"/>
        <end position="272"/>
    </location>
</feature>
<feature type="compositionally biased region" description="Basic and acidic residues" evidence="2">
    <location>
        <begin position="162"/>
        <end position="177"/>
    </location>
</feature>
<organism evidence="3 4">
    <name type="scientific">Kitasatospora purpeofusca</name>
    <dbReference type="NCBI Taxonomy" id="67352"/>
    <lineage>
        <taxon>Bacteria</taxon>
        <taxon>Bacillati</taxon>
        <taxon>Actinomycetota</taxon>
        <taxon>Actinomycetes</taxon>
        <taxon>Kitasatosporales</taxon>
        <taxon>Streptomycetaceae</taxon>
        <taxon>Kitasatospora</taxon>
    </lineage>
</organism>
<feature type="region of interest" description="Disordered" evidence="2">
    <location>
        <begin position="161"/>
        <end position="196"/>
    </location>
</feature>
<dbReference type="NCBIfam" id="TIGR01076">
    <property type="entry name" value="sortase_fam"/>
    <property type="match status" value="1"/>
</dbReference>
<dbReference type="NCBIfam" id="NF033747">
    <property type="entry name" value="class_E_sortase"/>
    <property type="match status" value="1"/>
</dbReference>
<name>A0ABZ1U2V7_9ACTN</name>
<dbReference type="CDD" id="cd05830">
    <property type="entry name" value="Sortase_E"/>
    <property type="match status" value="1"/>
</dbReference>
<reference evidence="3" key="1">
    <citation type="submission" date="2022-10" db="EMBL/GenBank/DDBJ databases">
        <title>The complete genomes of actinobacterial strains from the NBC collection.</title>
        <authorList>
            <person name="Joergensen T.S."/>
            <person name="Alvarez Arevalo M."/>
            <person name="Sterndorff E.B."/>
            <person name="Faurdal D."/>
            <person name="Vuksanovic O."/>
            <person name="Mourched A.-S."/>
            <person name="Charusanti P."/>
            <person name="Shaw S."/>
            <person name="Blin K."/>
            <person name="Weber T."/>
        </authorList>
    </citation>
    <scope>NUCLEOTIDE SEQUENCE</scope>
    <source>
        <strain evidence="3">NBC_00222</strain>
    </source>
</reference>
<dbReference type="InterPro" id="IPR023365">
    <property type="entry name" value="Sortase_dom-sf"/>
</dbReference>
<keyword evidence="4" id="KW-1185">Reference proteome</keyword>
<feature type="compositionally biased region" description="Basic residues" evidence="2">
    <location>
        <begin position="178"/>
        <end position="188"/>
    </location>
</feature>
<dbReference type="SUPFAM" id="SSF63817">
    <property type="entry name" value="Sortase"/>
    <property type="match status" value="1"/>
</dbReference>
<evidence type="ECO:0000313" key="4">
    <source>
        <dbReference type="Proteomes" id="UP001432222"/>
    </source>
</evidence>
<feature type="compositionally biased region" description="Low complexity" evidence="2">
    <location>
        <begin position="40"/>
        <end position="87"/>
    </location>
</feature>
<dbReference type="RefSeq" id="WP_328955868.1">
    <property type="nucleotide sequence ID" value="NZ_CP108110.1"/>
</dbReference>